<gene>
    <name evidence="2" type="ORF">GGR27_000815</name>
</gene>
<name>A0ABX0X8R6_9BACT</name>
<feature type="signal peptide" evidence="1">
    <location>
        <begin position="1"/>
        <end position="19"/>
    </location>
</feature>
<sequence length="216" mass="24263">MKNFLFSITVLLACCSLDAQTVFNAEYKLPDGIYFSHAAVLAAQPDLGWEAIDGEMVQMPEDFKVQIGSYGYRDGSLDPDLIPYAIGLDGQPYFFLRKNIPRDFYEFSGLRVAGTLSVITYDTTVQVRTLMKAYNPANGQPFREAWVERTKKLPVTKIIDLPSGKRTSLTRPNLLALIGDDKELTKALTDLPDPTPDLLLRAVKLYDDRYPFLIGK</sequence>
<organism evidence="2 3">
    <name type="scientific">Neolewinella antarctica</name>
    <dbReference type="NCBI Taxonomy" id="442734"/>
    <lineage>
        <taxon>Bacteria</taxon>
        <taxon>Pseudomonadati</taxon>
        <taxon>Bacteroidota</taxon>
        <taxon>Saprospiria</taxon>
        <taxon>Saprospirales</taxon>
        <taxon>Lewinellaceae</taxon>
        <taxon>Neolewinella</taxon>
    </lineage>
</organism>
<dbReference type="RefSeq" id="WP_168036090.1">
    <property type="nucleotide sequence ID" value="NZ_JAATJH010000001.1"/>
</dbReference>
<evidence type="ECO:0000256" key="1">
    <source>
        <dbReference type="SAM" id="SignalP"/>
    </source>
</evidence>
<evidence type="ECO:0000313" key="2">
    <source>
        <dbReference type="EMBL" id="NJC25334.1"/>
    </source>
</evidence>
<dbReference type="Proteomes" id="UP000770785">
    <property type="component" value="Unassembled WGS sequence"/>
</dbReference>
<keyword evidence="3" id="KW-1185">Reference proteome</keyword>
<dbReference type="EMBL" id="JAATJH010000001">
    <property type="protein sequence ID" value="NJC25334.1"/>
    <property type="molecule type" value="Genomic_DNA"/>
</dbReference>
<proteinExistence type="predicted"/>
<feature type="chain" id="PRO_5045853837" evidence="1">
    <location>
        <begin position="20"/>
        <end position="216"/>
    </location>
</feature>
<protein>
    <submittedName>
        <fullName evidence="2">Uncharacterized protein</fullName>
    </submittedName>
</protein>
<keyword evidence="1" id="KW-0732">Signal</keyword>
<reference evidence="2 3" key="1">
    <citation type="submission" date="2020-03" db="EMBL/GenBank/DDBJ databases">
        <title>Genomic Encyclopedia of Type Strains, Phase IV (KMG-IV): sequencing the most valuable type-strain genomes for metagenomic binning, comparative biology and taxonomic classification.</title>
        <authorList>
            <person name="Goeker M."/>
        </authorList>
    </citation>
    <scope>NUCLEOTIDE SEQUENCE [LARGE SCALE GENOMIC DNA]</scope>
    <source>
        <strain evidence="2 3">DSM 105096</strain>
    </source>
</reference>
<evidence type="ECO:0000313" key="3">
    <source>
        <dbReference type="Proteomes" id="UP000770785"/>
    </source>
</evidence>
<comment type="caution">
    <text evidence="2">The sequence shown here is derived from an EMBL/GenBank/DDBJ whole genome shotgun (WGS) entry which is preliminary data.</text>
</comment>
<accession>A0ABX0X8R6</accession>